<dbReference type="Proteomes" id="UP000534426">
    <property type="component" value="Unassembled WGS sequence"/>
</dbReference>
<dbReference type="GO" id="GO:0005615">
    <property type="term" value="C:extracellular space"/>
    <property type="evidence" value="ECO:0007669"/>
    <property type="project" value="TreeGrafter"/>
</dbReference>
<evidence type="ECO:0000313" key="2">
    <source>
        <dbReference type="Proteomes" id="UP000534426"/>
    </source>
</evidence>
<organism evidence="1 2">
    <name type="scientific">Crypturellus undulatus</name>
    <dbReference type="NCBI Taxonomy" id="48396"/>
    <lineage>
        <taxon>Eukaryota</taxon>
        <taxon>Metazoa</taxon>
        <taxon>Chordata</taxon>
        <taxon>Craniata</taxon>
        <taxon>Vertebrata</taxon>
        <taxon>Euteleostomi</taxon>
        <taxon>Archelosauria</taxon>
        <taxon>Archosauria</taxon>
        <taxon>Dinosauria</taxon>
        <taxon>Saurischia</taxon>
        <taxon>Theropoda</taxon>
        <taxon>Coelurosauria</taxon>
        <taxon>Aves</taxon>
        <taxon>Palaeognathae</taxon>
        <taxon>Tinamiformes</taxon>
        <taxon>Tinamidae</taxon>
        <taxon>Crypturellus</taxon>
    </lineage>
</organism>
<comment type="caution">
    <text evidence="1">The sequence shown here is derived from an EMBL/GenBank/DDBJ whole genome shotgun (WGS) entry which is preliminary data.</text>
</comment>
<dbReference type="PANTHER" id="PTHR15011:SF3">
    <property type="entry name" value="APOLIPOPROTEIN F"/>
    <property type="match status" value="1"/>
</dbReference>
<name>A0A7K4L5V6_9AVES</name>
<accession>A0A7K4L5V6</accession>
<sequence length="251" mass="26803">PLQPMPGLFCKDLQPTVLPGLSRLPPLPWALAQAAMVLVQRGAGCHAQATALARQLVQALDLHTAQDLLCSLAQLYAAPARSRLLQLYQLALTGTGIPVAPCTGFTPRRGITLRPAPGELAWLHRCSSVPRGRWRRDTEDACNPLGEDEVHRMLEWVPGVSTLYNLGTSIYFAYEGCEEVASQRALEAAMDLGYDGLAVLTASAGGPIAYGIHLGLQPGLKAGVRGLIRYFTSDEAPPPAPTAHAGPVRMV</sequence>
<dbReference type="EMBL" id="VWPW01004490">
    <property type="protein sequence ID" value="NWJ00085.1"/>
    <property type="molecule type" value="Genomic_DNA"/>
</dbReference>
<feature type="non-terminal residue" evidence="1">
    <location>
        <position position="251"/>
    </location>
</feature>
<dbReference type="AlphaFoldDB" id="A0A7K4L5V6"/>
<protein>
    <submittedName>
        <fullName evidence="1">APOF protein</fullName>
    </submittedName>
</protein>
<gene>
    <name evidence="1" type="primary">Apof</name>
    <name evidence="1" type="ORF">CRYUND_R14867</name>
</gene>
<evidence type="ECO:0000313" key="1">
    <source>
        <dbReference type="EMBL" id="NWJ00085.1"/>
    </source>
</evidence>
<proteinExistence type="predicted"/>
<dbReference type="Pfam" id="PF15148">
    <property type="entry name" value="Apolipo_F"/>
    <property type="match status" value="1"/>
</dbReference>
<keyword evidence="2" id="KW-1185">Reference proteome</keyword>
<dbReference type="GO" id="GO:0008203">
    <property type="term" value="P:cholesterol metabolic process"/>
    <property type="evidence" value="ECO:0007669"/>
    <property type="project" value="TreeGrafter"/>
</dbReference>
<reference evidence="1 2" key="1">
    <citation type="submission" date="2019-09" db="EMBL/GenBank/DDBJ databases">
        <title>Bird 10,000 Genomes (B10K) Project - Family phase.</title>
        <authorList>
            <person name="Zhang G."/>
        </authorList>
    </citation>
    <scope>NUCLEOTIDE SEQUENCE [LARGE SCALE GENOMIC DNA]</scope>
    <source>
        <strain evidence="1">B10K-MSB-37135</strain>
        <tissue evidence="1">Heart</tissue>
    </source>
</reference>
<dbReference type="InterPro" id="IPR026114">
    <property type="entry name" value="APOF"/>
</dbReference>
<dbReference type="PANTHER" id="PTHR15011">
    <property type="entry name" value="APOLIPOPROTEIN F"/>
    <property type="match status" value="1"/>
</dbReference>
<feature type="non-terminal residue" evidence="1">
    <location>
        <position position="1"/>
    </location>
</feature>